<accession>A0A1Y5RUP9</accession>
<dbReference type="InterPro" id="IPR000182">
    <property type="entry name" value="GNAT_dom"/>
</dbReference>
<dbReference type="AlphaFoldDB" id="A0A1Y5RUP9"/>
<dbReference type="STRING" id="315423.SAMN04488020_102321"/>
<dbReference type="GO" id="GO:0031415">
    <property type="term" value="C:NatA complex"/>
    <property type="evidence" value="ECO:0007669"/>
    <property type="project" value="TreeGrafter"/>
</dbReference>
<evidence type="ECO:0000256" key="1">
    <source>
        <dbReference type="ARBA" id="ARBA00022679"/>
    </source>
</evidence>
<dbReference type="OrthoDB" id="9804026at2"/>
<name>A0A1Y5RUP9_9RHOB</name>
<dbReference type="CDD" id="cd04301">
    <property type="entry name" value="NAT_SF"/>
    <property type="match status" value="1"/>
</dbReference>
<evidence type="ECO:0000259" key="3">
    <source>
        <dbReference type="PROSITE" id="PS51186"/>
    </source>
</evidence>
<dbReference type="PROSITE" id="PS51186">
    <property type="entry name" value="GNAT"/>
    <property type="match status" value="1"/>
</dbReference>
<dbReference type="PANTHER" id="PTHR42919">
    <property type="entry name" value="N-ALPHA-ACETYLTRANSFERASE"/>
    <property type="match status" value="1"/>
</dbReference>
<keyword evidence="1 4" id="KW-0808">Transferase</keyword>
<sequence>MTNDALARLHAAAMTLPRPWAAHEIGVLRLMPGAIECTRAEGFALGRIAADEAELLTIAVLPDARRNGIGRALLAAYHEAAARLGAVTSYLEVAETNEAARALYALDGYAEVGRRAGYYTEVTPHVAAIVMSRSL</sequence>
<dbReference type="RefSeq" id="WP_085852986.1">
    <property type="nucleotide sequence ID" value="NZ_FOPF01000002.1"/>
</dbReference>
<dbReference type="Pfam" id="PF00583">
    <property type="entry name" value="Acetyltransf_1"/>
    <property type="match status" value="1"/>
</dbReference>
<protein>
    <submittedName>
        <fullName evidence="4">Ribosomal-protein-alanine N-acetyltransferase</fullName>
    </submittedName>
</protein>
<keyword evidence="2" id="KW-0012">Acyltransferase</keyword>
<organism evidence="4 5">
    <name type="scientific">Palleronia marisminoris</name>
    <dbReference type="NCBI Taxonomy" id="315423"/>
    <lineage>
        <taxon>Bacteria</taxon>
        <taxon>Pseudomonadati</taxon>
        <taxon>Pseudomonadota</taxon>
        <taxon>Alphaproteobacteria</taxon>
        <taxon>Rhodobacterales</taxon>
        <taxon>Roseobacteraceae</taxon>
        <taxon>Palleronia</taxon>
    </lineage>
</organism>
<evidence type="ECO:0000256" key="2">
    <source>
        <dbReference type="ARBA" id="ARBA00023315"/>
    </source>
</evidence>
<dbReference type="GO" id="GO:0007064">
    <property type="term" value="P:mitotic sister chromatid cohesion"/>
    <property type="evidence" value="ECO:0007669"/>
    <property type="project" value="TreeGrafter"/>
</dbReference>
<reference evidence="4 5" key="1">
    <citation type="submission" date="2017-03" db="EMBL/GenBank/DDBJ databases">
        <authorList>
            <person name="Afonso C.L."/>
            <person name="Miller P.J."/>
            <person name="Scott M.A."/>
            <person name="Spackman E."/>
            <person name="Goraichik I."/>
            <person name="Dimitrov K.M."/>
            <person name="Suarez D.L."/>
            <person name="Swayne D.E."/>
        </authorList>
    </citation>
    <scope>NUCLEOTIDE SEQUENCE [LARGE SCALE GENOMIC DNA]</scope>
    <source>
        <strain evidence="4 5">CECT 7066</strain>
    </source>
</reference>
<evidence type="ECO:0000313" key="4">
    <source>
        <dbReference type="EMBL" id="SLN25564.1"/>
    </source>
</evidence>
<keyword evidence="5" id="KW-1185">Reference proteome</keyword>
<dbReference type="SUPFAM" id="SSF55729">
    <property type="entry name" value="Acyl-CoA N-acyltransferases (Nat)"/>
    <property type="match status" value="1"/>
</dbReference>
<proteinExistence type="predicted"/>
<feature type="domain" description="N-acetyltransferase" evidence="3">
    <location>
        <begin position="1"/>
        <end position="135"/>
    </location>
</feature>
<dbReference type="InterPro" id="IPR016181">
    <property type="entry name" value="Acyl_CoA_acyltransferase"/>
</dbReference>
<dbReference type="PANTHER" id="PTHR42919:SF8">
    <property type="entry name" value="N-ALPHA-ACETYLTRANSFERASE 50"/>
    <property type="match status" value="1"/>
</dbReference>
<evidence type="ECO:0000313" key="5">
    <source>
        <dbReference type="Proteomes" id="UP000193870"/>
    </source>
</evidence>
<dbReference type="Gene3D" id="3.40.630.30">
    <property type="match status" value="1"/>
</dbReference>
<dbReference type="Proteomes" id="UP000193870">
    <property type="component" value="Unassembled WGS sequence"/>
</dbReference>
<dbReference type="InterPro" id="IPR051556">
    <property type="entry name" value="N-term/lysine_N-AcTrnsfr"/>
</dbReference>
<dbReference type="GO" id="GO:0016747">
    <property type="term" value="F:acyltransferase activity, transferring groups other than amino-acyl groups"/>
    <property type="evidence" value="ECO:0007669"/>
    <property type="project" value="InterPro"/>
</dbReference>
<dbReference type="EMBL" id="FWFV01000002">
    <property type="protein sequence ID" value="SLN25564.1"/>
    <property type="molecule type" value="Genomic_DNA"/>
</dbReference>
<gene>
    <name evidence="4" type="ORF">PAM7066_00960</name>
</gene>